<name>A0A0G2GZR9_PHACM</name>
<dbReference type="GO" id="GO:0046421">
    <property type="term" value="F:methylisocitrate lyase activity"/>
    <property type="evidence" value="ECO:0007669"/>
    <property type="project" value="UniProtKB-EC"/>
</dbReference>
<dbReference type="Gene3D" id="3.20.20.60">
    <property type="entry name" value="Phosphoenolpyruvate-binding domains"/>
    <property type="match status" value="1"/>
</dbReference>
<comment type="subunit">
    <text evidence="3">Homotetramer.</text>
</comment>
<gene>
    <name evidence="7" type="ORF">UCRPC4_g00423</name>
</gene>
<dbReference type="Gene3D" id="1.10.10.850">
    <property type="match status" value="1"/>
</dbReference>
<dbReference type="PANTHER" id="PTHR21631">
    <property type="entry name" value="ISOCITRATE LYASE/MALATE SYNTHASE"/>
    <property type="match status" value="1"/>
</dbReference>
<organism evidence="7 8">
    <name type="scientific">Phaeomoniella chlamydospora</name>
    <name type="common">Phaeoacremonium chlamydosporum</name>
    <dbReference type="NCBI Taxonomy" id="158046"/>
    <lineage>
        <taxon>Eukaryota</taxon>
        <taxon>Fungi</taxon>
        <taxon>Dikarya</taxon>
        <taxon>Ascomycota</taxon>
        <taxon>Pezizomycotina</taxon>
        <taxon>Eurotiomycetes</taxon>
        <taxon>Chaetothyriomycetidae</taxon>
        <taxon>Phaeomoniellales</taxon>
        <taxon>Phaeomoniellaceae</taxon>
        <taxon>Phaeomoniella</taxon>
    </lineage>
</organism>
<dbReference type="GO" id="GO:0019752">
    <property type="term" value="P:carboxylic acid metabolic process"/>
    <property type="evidence" value="ECO:0007669"/>
    <property type="project" value="InterPro"/>
</dbReference>
<dbReference type="Pfam" id="PF00463">
    <property type="entry name" value="ICL"/>
    <property type="match status" value="1"/>
</dbReference>
<evidence type="ECO:0000256" key="1">
    <source>
        <dbReference type="ARBA" id="ARBA00001050"/>
    </source>
</evidence>
<keyword evidence="6" id="KW-0460">Magnesium</keyword>
<dbReference type="PIRSF" id="PIRSF001362">
    <property type="entry name" value="Isocit_lyase"/>
    <property type="match status" value="1"/>
</dbReference>
<dbReference type="InterPro" id="IPR040442">
    <property type="entry name" value="Pyrv_kinase-like_dom_sf"/>
</dbReference>
<dbReference type="InterPro" id="IPR006254">
    <property type="entry name" value="Isocitrate_lyase"/>
</dbReference>
<dbReference type="GO" id="GO:0046872">
    <property type="term" value="F:metal ion binding"/>
    <property type="evidence" value="ECO:0007669"/>
    <property type="project" value="UniProtKB-KW"/>
</dbReference>
<keyword evidence="4 5" id="KW-0456">Lyase</keyword>
<evidence type="ECO:0000256" key="6">
    <source>
        <dbReference type="PIRSR" id="PIRSR001362-3"/>
    </source>
</evidence>
<dbReference type="NCBIfam" id="TIGR01346">
    <property type="entry name" value="isocit_lyase"/>
    <property type="match status" value="1"/>
</dbReference>
<reference evidence="7 8" key="1">
    <citation type="submission" date="2015-05" db="EMBL/GenBank/DDBJ databases">
        <title>Distinctive expansion of gene families associated with plant cell wall degradation and secondary metabolism in the genomes of grapevine trunk pathogens.</title>
        <authorList>
            <person name="Lawrence D.P."/>
            <person name="Travadon R."/>
            <person name="Rolshausen P.E."/>
            <person name="Baumgartner K."/>
        </authorList>
    </citation>
    <scope>NUCLEOTIDE SEQUENCE [LARGE SCALE GENOMIC DNA]</scope>
    <source>
        <strain evidence="7">UCRPC4</strain>
    </source>
</reference>
<dbReference type="OrthoDB" id="4078635at2759"/>
<comment type="catalytic activity">
    <reaction evidence="1">
        <text>(2S,3R)-3-hydroxybutane-1,2,3-tricarboxylate = pyruvate + succinate</text>
        <dbReference type="Rhea" id="RHEA:16809"/>
        <dbReference type="ChEBI" id="CHEBI:15361"/>
        <dbReference type="ChEBI" id="CHEBI:30031"/>
        <dbReference type="ChEBI" id="CHEBI:57429"/>
        <dbReference type="EC" id="4.1.3.30"/>
    </reaction>
</comment>
<proteinExistence type="inferred from homology"/>
<dbReference type="EMBL" id="LCWF01000010">
    <property type="protein sequence ID" value="KKY28618.1"/>
    <property type="molecule type" value="Genomic_DNA"/>
</dbReference>
<comment type="caution">
    <text evidence="7">The sequence shown here is derived from an EMBL/GenBank/DDBJ whole genome shotgun (WGS) entry which is preliminary data.</text>
</comment>
<evidence type="ECO:0000313" key="7">
    <source>
        <dbReference type="EMBL" id="KKY28618.1"/>
    </source>
</evidence>
<evidence type="ECO:0000313" key="8">
    <source>
        <dbReference type="Proteomes" id="UP000053317"/>
    </source>
</evidence>
<dbReference type="InterPro" id="IPR015813">
    <property type="entry name" value="Pyrv/PenolPyrv_kinase-like_dom"/>
</dbReference>
<evidence type="ECO:0000256" key="4">
    <source>
        <dbReference type="ARBA" id="ARBA00023239"/>
    </source>
</evidence>
<feature type="binding site" evidence="6">
    <location>
        <position position="171"/>
    </location>
    <ligand>
        <name>Mg(2+)</name>
        <dbReference type="ChEBI" id="CHEBI:18420"/>
    </ligand>
</feature>
<comment type="cofactor">
    <cofactor evidence="6">
        <name>Mg(2+)</name>
        <dbReference type="ChEBI" id="CHEBI:18420"/>
    </cofactor>
    <text evidence="6">Can also use Mn(2+) ion.</text>
</comment>
<comment type="similarity">
    <text evidence="2 5">Belongs to the isocitrate lyase/PEP mutase superfamily. Isocitrate lyase family.</text>
</comment>
<accession>A0A0G2GZR9</accession>
<dbReference type="GO" id="GO:0004451">
    <property type="term" value="F:isocitrate lyase activity"/>
    <property type="evidence" value="ECO:0007669"/>
    <property type="project" value="InterPro"/>
</dbReference>
<dbReference type="PANTHER" id="PTHR21631:SF3">
    <property type="entry name" value="BIFUNCTIONAL GLYOXYLATE CYCLE PROTEIN"/>
    <property type="match status" value="1"/>
</dbReference>
<keyword evidence="6" id="KW-0479">Metal-binding</keyword>
<evidence type="ECO:0000256" key="2">
    <source>
        <dbReference type="ARBA" id="ARBA00005704"/>
    </source>
</evidence>
<keyword evidence="8" id="KW-1185">Reference proteome</keyword>
<sequence>MPKSKLSLDAEQAAFDEEVAEIKAWWESSPKQRQLKRPYPAERIAALRSSVKQKYSSSDMALKLWDQMSEHEKNGTCELTFGCTDPLQSGVMAKHQQTIYVSGALCGYSEVSQPGMDHADYPWDTVPTVVNKIFRSQQWQDQRQRQFRFLYPKVEREGLDNWDFLTPIVADGDMGFGGLTHTMKMTRAFVEAGVAMFHLDDLAIGRLAHPIHYLIALTFLEGTKKFTIGEGRTVIPTSEYLSRLTAARMQIDIMGAETLLMCRCDTDHAGFIISVIDPRDHAYVLGATKPVEPLTSLLSKALASGADYLQTQKEWIASAELKTFDDAVAAHAASSPDSVAAYKAVIKTSSSPLSLAERQALAAQHLPKDLYSTFFFNWDLARTPEGAYRFAPTVDAVISRALLAAGLGEVTWARMDYPIPSDIDTFHKSVRAVHPDRKFGFGYTGGYDWLKAGWTAEEVKEFPWTTSKKYGIVWHVQPIWALQGQRRAVEEFSKLWQNGGIAAYMDVVQAKELKTTYPGLTVRSDVGTTEEEKEEAGYARFKFSGAYLADALLETATMGVDGEQKGLLMGEGIVKGPKVNRFG</sequence>
<reference evidence="7 8" key="2">
    <citation type="submission" date="2015-05" db="EMBL/GenBank/DDBJ databases">
        <authorList>
            <person name="Morales-Cruz A."/>
            <person name="Amrine K.C."/>
            <person name="Cantu D."/>
        </authorList>
    </citation>
    <scope>NUCLEOTIDE SEQUENCE [LARGE SCALE GENOMIC DNA]</scope>
    <source>
        <strain evidence="7">UCRPC4</strain>
    </source>
</reference>
<evidence type="ECO:0000256" key="5">
    <source>
        <dbReference type="PIRNR" id="PIRNR001362"/>
    </source>
</evidence>
<protein>
    <recommendedName>
        <fullName evidence="5">Isocitrate lyase</fullName>
    </recommendedName>
</protein>
<dbReference type="Proteomes" id="UP000053317">
    <property type="component" value="Unassembled WGS sequence"/>
</dbReference>
<dbReference type="SUPFAM" id="SSF51621">
    <property type="entry name" value="Phosphoenolpyruvate/pyruvate domain"/>
    <property type="match status" value="1"/>
</dbReference>
<dbReference type="AlphaFoldDB" id="A0A0G2GZR9"/>
<evidence type="ECO:0000256" key="3">
    <source>
        <dbReference type="ARBA" id="ARBA00011881"/>
    </source>
</evidence>